<name>A0A6A4GAR7_9AGAR</name>
<reference evidence="8" key="1">
    <citation type="journal article" date="2019" name="Environ. Microbiol.">
        <title>Fungal ecological strategies reflected in gene transcription - a case study of two litter decomposers.</title>
        <authorList>
            <person name="Barbi F."/>
            <person name="Kohler A."/>
            <person name="Barry K."/>
            <person name="Baskaran P."/>
            <person name="Daum C."/>
            <person name="Fauchery L."/>
            <person name="Ihrmark K."/>
            <person name="Kuo A."/>
            <person name="LaButti K."/>
            <person name="Lipzen A."/>
            <person name="Morin E."/>
            <person name="Grigoriev I.V."/>
            <person name="Henrissat B."/>
            <person name="Lindahl B."/>
            <person name="Martin F."/>
        </authorList>
    </citation>
    <scope>NUCLEOTIDE SEQUENCE</scope>
    <source>
        <strain evidence="8">JB14</strain>
    </source>
</reference>
<keyword evidence="6" id="KW-1133">Transmembrane helix</keyword>
<evidence type="ECO:0000313" key="8">
    <source>
        <dbReference type="EMBL" id="KAE9382563.1"/>
    </source>
</evidence>
<protein>
    <recommendedName>
        <fullName evidence="7">P-type ATPase C-terminal domain-containing protein</fullName>
    </recommendedName>
</protein>
<sequence>MGDGLYQSAVVFFIPYLVWTLGIAVSWNGKSIESLSDFGTTASVAAILAANTYVGINTNHWTIIIWIVVFGSMMLLWTTVYSFFFSVDFIDEVIILFGELTFWTTVMFSAAVALAPRYIVKFINSSYYPLDKDIVRDGKKGAKRTSVSVRLKIPLPPMFDKDHNRSASEFSQHNYEPALSSSPGTNTSMGRQTCLHMPPLDGIAEEMTPAHTRRWTVKSLVLRVGIGDPSPFASTIAQIQVL</sequence>
<comment type="subcellular location">
    <subcellularLocation>
        <location evidence="2">Endomembrane system</location>
    </subcellularLocation>
    <subcellularLocation>
        <location evidence="1">Membrane</location>
        <topology evidence="1">Multi-pass membrane protein</topology>
    </subcellularLocation>
</comment>
<evidence type="ECO:0000256" key="6">
    <source>
        <dbReference type="SAM" id="Phobius"/>
    </source>
</evidence>
<keyword evidence="9" id="KW-1185">Reference proteome</keyword>
<evidence type="ECO:0000256" key="3">
    <source>
        <dbReference type="ARBA" id="ARBA00022448"/>
    </source>
</evidence>
<keyword evidence="5" id="KW-0460">Magnesium</keyword>
<proteinExistence type="predicted"/>
<dbReference type="GO" id="GO:0046872">
    <property type="term" value="F:metal ion binding"/>
    <property type="evidence" value="ECO:0007669"/>
    <property type="project" value="UniProtKB-KW"/>
</dbReference>
<feature type="transmembrane region" description="Helical" evidence="6">
    <location>
        <begin position="39"/>
        <end position="56"/>
    </location>
</feature>
<evidence type="ECO:0000256" key="1">
    <source>
        <dbReference type="ARBA" id="ARBA00004141"/>
    </source>
</evidence>
<dbReference type="OrthoDB" id="3057481at2759"/>
<keyword evidence="6" id="KW-0812">Transmembrane</keyword>
<feature type="transmembrane region" description="Helical" evidence="6">
    <location>
        <begin position="63"/>
        <end position="87"/>
    </location>
</feature>
<keyword evidence="6" id="KW-0472">Membrane</keyword>
<dbReference type="AlphaFoldDB" id="A0A6A4GAR7"/>
<organism evidence="8 9">
    <name type="scientific">Gymnopus androsaceus JB14</name>
    <dbReference type="NCBI Taxonomy" id="1447944"/>
    <lineage>
        <taxon>Eukaryota</taxon>
        <taxon>Fungi</taxon>
        <taxon>Dikarya</taxon>
        <taxon>Basidiomycota</taxon>
        <taxon>Agaricomycotina</taxon>
        <taxon>Agaricomycetes</taxon>
        <taxon>Agaricomycetidae</taxon>
        <taxon>Agaricales</taxon>
        <taxon>Marasmiineae</taxon>
        <taxon>Omphalotaceae</taxon>
        <taxon>Gymnopus</taxon>
    </lineage>
</organism>
<evidence type="ECO:0000256" key="5">
    <source>
        <dbReference type="ARBA" id="ARBA00022842"/>
    </source>
</evidence>
<keyword evidence="3" id="KW-0813">Transport</keyword>
<dbReference type="Proteomes" id="UP000799118">
    <property type="component" value="Unassembled WGS sequence"/>
</dbReference>
<dbReference type="GO" id="GO:0005886">
    <property type="term" value="C:plasma membrane"/>
    <property type="evidence" value="ECO:0007669"/>
    <property type="project" value="TreeGrafter"/>
</dbReference>
<dbReference type="Pfam" id="PF16212">
    <property type="entry name" value="PhoLip_ATPase_C"/>
    <property type="match status" value="1"/>
</dbReference>
<dbReference type="InterPro" id="IPR032630">
    <property type="entry name" value="P_typ_ATPase_c"/>
</dbReference>
<evidence type="ECO:0000259" key="7">
    <source>
        <dbReference type="Pfam" id="PF16212"/>
    </source>
</evidence>
<accession>A0A6A4GAR7</accession>
<evidence type="ECO:0000256" key="4">
    <source>
        <dbReference type="ARBA" id="ARBA00022723"/>
    </source>
</evidence>
<feature type="transmembrane region" description="Helical" evidence="6">
    <location>
        <begin position="9"/>
        <end position="27"/>
    </location>
</feature>
<evidence type="ECO:0000256" key="2">
    <source>
        <dbReference type="ARBA" id="ARBA00004308"/>
    </source>
</evidence>
<evidence type="ECO:0000313" key="9">
    <source>
        <dbReference type="Proteomes" id="UP000799118"/>
    </source>
</evidence>
<dbReference type="GO" id="GO:0140326">
    <property type="term" value="F:ATPase-coupled intramembrane lipid transporter activity"/>
    <property type="evidence" value="ECO:0007669"/>
    <property type="project" value="TreeGrafter"/>
</dbReference>
<dbReference type="GO" id="GO:0045332">
    <property type="term" value="P:phospholipid translocation"/>
    <property type="evidence" value="ECO:0007669"/>
    <property type="project" value="TreeGrafter"/>
</dbReference>
<dbReference type="PANTHER" id="PTHR24092:SF180">
    <property type="entry name" value="PHOSPHOLIPID-TRANSPORTING ATPASE DNF1-RELATED"/>
    <property type="match status" value="1"/>
</dbReference>
<gene>
    <name evidence="8" type="ORF">BT96DRAFT_1010418</name>
</gene>
<dbReference type="PANTHER" id="PTHR24092">
    <property type="entry name" value="PROBABLE PHOSPHOLIPID-TRANSPORTING ATPASE"/>
    <property type="match status" value="1"/>
</dbReference>
<keyword evidence="4" id="KW-0479">Metal-binding</keyword>
<feature type="domain" description="P-type ATPase C-terminal" evidence="7">
    <location>
        <begin position="1"/>
        <end position="129"/>
    </location>
</feature>
<dbReference type="EMBL" id="ML771331">
    <property type="protein sequence ID" value="KAE9382563.1"/>
    <property type="molecule type" value="Genomic_DNA"/>
</dbReference>
<feature type="transmembrane region" description="Helical" evidence="6">
    <location>
        <begin position="93"/>
        <end position="115"/>
    </location>
</feature>